<dbReference type="CDD" id="cd00223">
    <property type="entry name" value="TOPRIM_TopoIIB_SPO"/>
    <property type="match status" value="1"/>
</dbReference>
<dbReference type="Gene3D" id="3.40.1360.10">
    <property type="match status" value="1"/>
</dbReference>
<dbReference type="InterPro" id="IPR036078">
    <property type="entry name" value="Spo11/TopoVI_A_sf"/>
</dbReference>
<name>A0A1D1VKA1_RAMVA</name>
<dbReference type="Pfam" id="PF04406">
    <property type="entry name" value="TP6A_N"/>
    <property type="match status" value="1"/>
</dbReference>
<keyword evidence="9 12" id="KW-0238">DNA-binding</keyword>
<dbReference type="Gene3D" id="1.10.10.10">
    <property type="entry name" value="Winged helix-like DNA-binding domain superfamily/Winged helix DNA-binding domain"/>
    <property type="match status" value="1"/>
</dbReference>
<keyword evidence="8 12" id="KW-0799">Topoisomerase</keyword>
<comment type="subcellular location">
    <subcellularLocation>
        <location evidence="3">Nucleus</location>
    </subcellularLocation>
</comment>
<dbReference type="GO" id="GO:0003918">
    <property type="term" value="F:DNA topoisomerase type II (double strand cut, ATP-hydrolyzing) activity"/>
    <property type="evidence" value="ECO:0007669"/>
    <property type="project" value="UniProtKB-UniRule"/>
</dbReference>
<comment type="cofactor">
    <cofactor evidence="2">
        <name>Mg(2+)</name>
        <dbReference type="ChEBI" id="CHEBI:18420"/>
    </cofactor>
</comment>
<dbReference type="GO" id="GO:0046872">
    <property type="term" value="F:metal ion binding"/>
    <property type="evidence" value="ECO:0007669"/>
    <property type="project" value="UniProtKB-KW"/>
</dbReference>
<dbReference type="STRING" id="947166.A0A1D1VKA1"/>
<keyword evidence="17" id="KW-1185">Reference proteome</keyword>
<dbReference type="OrthoDB" id="5377392at2759"/>
<comment type="catalytic activity">
    <reaction evidence="1 12">
        <text>ATP-dependent breakage, passage and rejoining of double-stranded DNA.</text>
        <dbReference type="EC" id="5.6.2.2"/>
    </reaction>
</comment>
<evidence type="ECO:0000256" key="3">
    <source>
        <dbReference type="ARBA" id="ARBA00004123"/>
    </source>
</evidence>
<dbReference type="PANTHER" id="PTHR10848:SF0">
    <property type="entry name" value="MEIOTIC RECOMBINATION PROTEIN SPO11"/>
    <property type="match status" value="1"/>
</dbReference>
<evidence type="ECO:0000256" key="10">
    <source>
        <dbReference type="ARBA" id="ARBA00023235"/>
    </source>
</evidence>
<gene>
    <name evidence="16" type="primary">RvY_12653-1</name>
    <name evidence="16" type="synonym">RvY_12653.1</name>
    <name evidence="16" type="ORF">RvY_12653</name>
</gene>
<feature type="region of interest" description="Disordered" evidence="13">
    <location>
        <begin position="1"/>
        <end position="21"/>
    </location>
</feature>
<evidence type="ECO:0000259" key="14">
    <source>
        <dbReference type="Pfam" id="PF04406"/>
    </source>
</evidence>
<dbReference type="PANTHER" id="PTHR10848">
    <property type="entry name" value="MEIOTIC RECOMBINATION PROTEIN SPO11"/>
    <property type="match status" value="1"/>
</dbReference>
<dbReference type="EC" id="5.6.2.2" evidence="5"/>
<dbReference type="InterPro" id="IPR034136">
    <property type="entry name" value="TOPRIM_Topo6A/Spo11"/>
</dbReference>
<keyword evidence="11" id="KW-0539">Nucleus</keyword>
<evidence type="ECO:0000256" key="8">
    <source>
        <dbReference type="ARBA" id="ARBA00023029"/>
    </source>
</evidence>
<dbReference type="InterPro" id="IPR013048">
    <property type="entry name" value="Meiotic_Spo11"/>
</dbReference>
<evidence type="ECO:0000313" key="16">
    <source>
        <dbReference type="EMBL" id="GAV02040.1"/>
    </source>
</evidence>
<dbReference type="GO" id="GO:0003677">
    <property type="term" value="F:DNA binding"/>
    <property type="evidence" value="ECO:0007669"/>
    <property type="project" value="UniProtKB-UniRule"/>
</dbReference>
<dbReference type="InterPro" id="IPR002815">
    <property type="entry name" value="Spo11/TopoVI_A"/>
</dbReference>
<evidence type="ECO:0000256" key="6">
    <source>
        <dbReference type="ARBA" id="ARBA00022723"/>
    </source>
</evidence>
<evidence type="ECO:0000313" key="17">
    <source>
        <dbReference type="Proteomes" id="UP000186922"/>
    </source>
</evidence>
<dbReference type="InterPro" id="IPR036388">
    <property type="entry name" value="WH-like_DNA-bd_sf"/>
</dbReference>
<evidence type="ECO:0000256" key="12">
    <source>
        <dbReference type="PROSITE-ProRule" id="PRU01385"/>
    </source>
</evidence>
<feature type="active site" description="O-(5'-phospho-DNA)-tyrosine intermediate" evidence="12">
    <location>
        <position position="257"/>
    </location>
</feature>
<dbReference type="GO" id="GO:0007131">
    <property type="term" value="P:reciprocal meiotic recombination"/>
    <property type="evidence" value="ECO:0007669"/>
    <property type="project" value="TreeGrafter"/>
</dbReference>
<organism evidence="16 17">
    <name type="scientific">Ramazzottius varieornatus</name>
    <name type="common">Water bear</name>
    <name type="synonym">Tardigrade</name>
    <dbReference type="NCBI Taxonomy" id="947166"/>
    <lineage>
        <taxon>Eukaryota</taxon>
        <taxon>Metazoa</taxon>
        <taxon>Ecdysozoa</taxon>
        <taxon>Tardigrada</taxon>
        <taxon>Eutardigrada</taxon>
        <taxon>Parachela</taxon>
        <taxon>Hypsibioidea</taxon>
        <taxon>Ramazzottiidae</taxon>
        <taxon>Ramazzottius</taxon>
    </lineage>
</organism>
<reference evidence="16 17" key="1">
    <citation type="journal article" date="2016" name="Nat. Commun.">
        <title>Extremotolerant tardigrade genome and improved radiotolerance of human cultured cells by tardigrade-unique protein.</title>
        <authorList>
            <person name="Hashimoto T."/>
            <person name="Horikawa D.D."/>
            <person name="Saito Y."/>
            <person name="Kuwahara H."/>
            <person name="Kozuka-Hata H."/>
            <person name="Shin-I T."/>
            <person name="Minakuchi Y."/>
            <person name="Ohishi K."/>
            <person name="Motoyama A."/>
            <person name="Aizu T."/>
            <person name="Enomoto A."/>
            <person name="Kondo K."/>
            <person name="Tanaka S."/>
            <person name="Hara Y."/>
            <person name="Koshikawa S."/>
            <person name="Sagara H."/>
            <person name="Miura T."/>
            <person name="Yokobori S."/>
            <person name="Miyagawa K."/>
            <person name="Suzuki Y."/>
            <person name="Kubo T."/>
            <person name="Oyama M."/>
            <person name="Kohara Y."/>
            <person name="Fujiyama A."/>
            <person name="Arakawa K."/>
            <person name="Katayama T."/>
            <person name="Toyoda A."/>
            <person name="Kunieda T."/>
        </authorList>
    </citation>
    <scope>NUCLEOTIDE SEQUENCE [LARGE SCALE GENOMIC DNA]</scope>
    <source>
        <strain evidence="16 17">YOKOZUNA-1</strain>
    </source>
</reference>
<proteinExistence type="inferred from homology"/>
<evidence type="ECO:0000256" key="2">
    <source>
        <dbReference type="ARBA" id="ARBA00001946"/>
    </source>
</evidence>
<dbReference type="GO" id="GO:0000706">
    <property type="term" value="P:meiotic DNA double-strand break processing"/>
    <property type="evidence" value="ECO:0007669"/>
    <property type="project" value="TreeGrafter"/>
</dbReference>
<dbReference type="AlphaFoldDB" id="A0A1D1VKA1"/>
<dbReference type="SUPFAM" id="SSF56726">
    <property type="entry name" value="DNA topoisomerase IV, alpha subunit"/>
    <property type="match status" value="1"/>
</dbReference>
<dbReference type="PROSITE" id="PS52041">
    <property type="entry name" value="TOPO_IIB"/>
    <property type="match status" value="1"/>
</dbReference>
<evidence type="ECO:0000256" key="1">
    <source>
        <dbReference type="ARBA" id="ARBA00000185"/>
    </source>
</evidence>
<keyword evidence="7" id="KW-0460">Magnesium</keyword>
<comment type="caution">
    <text evidence="16">The sequence shown here is derived from an EMBL/GenBank/DDBJ whole genome shotgun (WGS) entry which is preliminary data.</text>
</comment>
<dbReference type="InterPro" id="IPR013049">
    <property type="entry name" value="Spo11/TopoVI_A_N"/>
</dbReference>
<keyword evidence="6" id="KW-0479">Metal-binding</keyword>
<evidence type="ECO:0000256" key="9">
    <source>
        <dbReference type="ARBA" id="ARBA00023125"/>
    </source>
</evidence>
<dbReference type="PRINTS" id="PR01550">
    <property type="entry name" value="TOP6AFAMILY"/>
</dbReference>
<dbReference type="GO" id="GO:0005524">
    <property type="term" value="F:ATP binding"/>
    <property type="evidence" value="ECO:0007669"/>
    <property type="project" value="InterPro"/>
</dbReference>
<dbReference type="GO" id="GO:0042138">
    <property type="term" value="P:meiotic DNA double-strand break formation"/>
    <property type="evidence" value="ECO:0007669"/>
    <property type="project" value="InterPro"/>
</dbReference>
<dbReference type="EMBL" id="BDGG01000007">
    <property type="protein sequence ID" value="GAV02040.1"/>
    <property type="molecule type" value="Genomic_DNA"/>
</dbReference>
<evidence type="ECO:0000256" key="7">
    <source>
        <dbReference type="ARBA" id="ARBA00022842"/>
    </source>
</evidence>
<dbReference type="Pfam" id="PF21180">
    <property type="entry name" value="TOP6A-Spo11_Toprim"/>
    <property type="match status" value="1"/>
</dbReference>
<feature type="domain" description="Topoisomerase 6 subunit A/Spo11 TOPRIM" evidence="15">
    <location>
        <begin position="339"/>
        <end position="508"/>
    </location>
</feature>
<evidence type="ECO:0000256" key="13">
    <source>
        <dbReference type="SAM" id="MobiDB-lite"/>
    </source>
</evidence>
<evidence type="ECO:0000256" key="4">
    <source>
        <dbReference type="ARBA" id="ARBA00006559"/>
    </source>
</evidence>
<dbReference type="PRINTS" id="PR01551">
    <property type="entry name" value="SPO11HOMOLOG"/>
</dbReference>
<evidence type="ECO:0000256" key="11">
    <source>
        <dbReference type="ARBA" id="ARBA00023242"/>
    </source>
</evidence>
<evidence type="ECO:0000256" key="5">
    <source>
        <dbReference type="ARBA" id="ARBA00012895"/>
    </source>
</evidence>
<keyword evidence="10 12" id="KW-0413">Isomerase</keyword>
<dbReference type="Proteomes" id="UP000186922">
    <property type="component" value="Unassembled WGS sequence"/>
</dbReference>
<feature type="domain" description="Spo11/DNA topoisomerase VI subunit A N-terminal" evidence="14">
    <location>
        <begin position="228"/>
        <end position="289"/>
    </location>
</feature>
<sequence>MPRMVRKKSSGRSAAKGRARKAASVFPNLNLNVRRRDCPPSPHKQLDVFKECHPEPSLLQFVHPAAGQVVIHNRTTVTTVTSETLVVLVLPPSPECYTNPPPEEYCSTSSEYPPSHSYPPDYGYDYSPLLAEYEYCGCDDFEPNPQFNGQELPALPPKLEQNLWVMERIDGILAHVEEASQLGRTPFIEYDLLGETWQDFELVQNAFLLLKPTGVKKKLIKATGPQGRRFAIIVSLLKRVRTLLGDDSYATKRDLFYENVGLFGHQRQVDQAIDTMTLILRVPRSHLNVIASSRGLVAGHLKLRNEVGVVVDCMLTTEGIPVPYLIDYIEILKSDAQVIFVIEKDATFQQLREDEICWKEDQRCILITGRGYADVTTRRFLQLLVSKLCIPVYIITDGDPHGMDIMCMYRYGTRAPHFENISLAVPDARWLGVFPSDLQQFGVDESRLQLLTENDKRLALDILQRPYCSLPMRRQLEIMLERNFKAEIQNISIIAPRFAVDVYIPLKLEQNHWI</sequence>
<comment type="similarity">
    <text evidence="4 12">Belongs to the TOP6A family.</text>
</comment>
<accession>A0A1D1VKA1</accession>
<protein>
    <recommendedName>
        <fullName evidence="5">DNA topoisomerase (ATP-hydrolyzing)</fullName>
        <ecNumber evidence="5">5.6.2.2</ecNumber>
    </recommendedName>
</protein>
<dbReference type="GO" id="GO:0000228">
    <property type="term" value="C:nuclear chromosome"/>
    <property type="evidence" value="ECO:0007669"/>
    <property type="project" value="TreeGrafter"/>
</dbReference>
<evidence type="ECO:0000259" key="15">
    <source>
        <dbReference type="Pfam" id="PF21180"/>
    </source>
</evidence>